<proteinExistence type="inferred from homology"/>
<dbReference type="PANTHER" id="PTHR30258:SF2">
    <property type="entry name" value="COMG OPERON PROTEIN 1"/>
    <property type="match status" value="1"/>
</dbReference>
<dbReference type="SMART" id="SM00382">
    <property type="entry name" value="AAA"/>
    <property type="match status" value="1"/>
</dbReference>
<dbReference type="FunFam" id="3.40.50.300:FF:000398">
    <property type="entry name" value="Type IV pilus assembly ATPase PilB"/>
    <property type="match status" value="1"/>
</dbReference>
<comment type="similarity">
    <text evidence="1">Belongs to the GSP E family.</text>
</comment>
<dbReference type="InterPro" id="IPR001482">
    <property type="entry name" value="T2SS/T4SS_dom"/>
</dbReference>
<dbReference type="GO" id="GO:0016887">
    <property type="term" value="F:ATP hydrolysis activity"/>
    <property type="evidence" value="ECO:0007669"/>
    <property type="project" value="TreeGrafter"/>
</dbReference>
<feature type="domain" description="Bacterial type II secretion system protein E" evidence="4">
    <location>
        <begin position="255"/>
        <end position="269"/>
    </location>
</feature>
<sequence length="451" mass="49934">MWESYSFVPKESAKEITGKVEISPSELESFANKLTSLQDVQNEVKGLNFGDVSTTSLLEIVLAGGLSIRASDIHFEPEEEKTKIRFRLDGLLHDIFGNLPLKNYEHLVSRIKLLSNLKMNVRDQAQDGRFTIGMANKEVEVRVSTVPSESGETIVMRLLDPDAIHVSLDQLGLRKDDLLIVERELKMPNGLILNTGPTGSGKTTTLYAFLRSVANPEVKIITIEDPIEYRVEGIEQTQVDPEAGYDFAEGLRSIMRQDPDIILVGEIRDRDTADIALQASLTGHLVFSTLHANDAVGAVPRLVDLGVKQTSISSAVSLVIAQRLVRRLCSECKKAAATDGALKAKTENFLKKLPKKVDKTPYEKFTVYEPVGCAKCNNFGYKGRVGIFEFLESQTGFEEAILKDASRVTLKDLARKQGMITMQEDGILKVLEGMTTFDEVENATGPIEWQS</sequence>
<dbReference type="GO" id="GO:0005524">
    <property type="term" value="F:ATP binding"/>
    <property type="evidence" value="ECO:0007669"/>
    <property type="project" value="UniProtKB-KW"/>
</dbReference>
<dbReference type="Pfam" id="PF00437">
    <property type="entry name" value="T2SSE"/>
    <property type="match status" value="1"/>
</dbReference>
<protein>
    <recommendedName>
        <fullName evidence="4">Bacterial type II secretion system protein E domain-containing protein</fullName>
    </recommendedName>
</protein>
<accession>A0A1G2CE74</accession>
<evidence type="ECO:0000313" key="5">
    <source>
        <dbReference type="EMBL" id="OGY98960.1"/>
    </source>
</evidence>
<comment type="caution">
    <text evidence="5">The sequence shown here is derived from an EMBL/GenBank/DDBJ whole genome shotgun (WGS) entry which is preliminary data.</text>
</comment>
<evidence type="ECO:0000256" key="3">
    <source>
        <dbReference type="ARBA" id="ARBA00022840"/>
    </source>
</evidence>
<name>A0A1G2CE74_9BACT</name>
<reference evidence="5 6" key="1">
    <citation type="journal article" date="2016" name="Nat. Commun.">
        <title>Thousands of microbial genomes shed light on interconnected biogeochemical processes in an aquifer system.</title>
        <authorList>
            <person name="Anantharaman K."/>
            <person name="Brown C.T."/>
            <person name="Hug L.A."/>
            <person name="Sharon I."/>
            <person name="Castelle C.J."/>
            <person name="Probst A.J."/>
            <person name="Thomas B.C."/>
            <person name="Singh A."/>
            <person name="Wilkins M.J."/>
            <person name="Karaoz U."/>
            <person name="Brodie E.L."/>
            <person name="Williams K.H."/>
            <person name="Hubbard S.S."/>
            <person name="Banfield J.F."/>
        </authorList>
    </citation>
    <scope>NUCLEOTIDE SEQUENCE [LARGE SCALE GENOMIC DNA]</scope>
</reference>
<dbReference type="Gene3D" id="3.30.450.90">
    <property type="match status" value="1"/>
</dbReference>
<evidence type="ECO:0000259" key="4">
    <source>
        <dbReference type="PROSITE" id="PS00662"/>
    </source>
</evidence>
<organism evidence="5 6">
    <name type="scientific">Candidatus Liptonbacteria bacterium RIFCSPLOWO2_01_FULL_45_15</name>
    <dbReference type="NCBI Taxonomy" id="1798649"/>
    <lineage>
        <taxon>Bacteria</taxon>
        <taxon>Candidatus Liptoniibacteriota</taxon>
    </lineage>
</organism>
<dbReference type="GO" id="GO:0005886">
    <property type="term" value="C:plasma membrane"/>
    <property type="evidence" value="ECO:0007669"/>
    <property type="project" value="TreeGrafter"/>
</dbReference>
<dbReference type="PROSITE" id="PS00662">
    <property type="entry name" value="T2SP_E"/>
    <property type="match status" value="1"/>
</dbReference>
<dbReference type="CDD" id="cd01129">
    <property type="entry name" value="PulE-GspE-like"/>
    <property type="match status" value="1"/>
</dbReference>
<evidence type="ECO:0000256" key="2">
    <source>
        <dbReference type="ARBA" id="ARBA00022741"/>
    </source>
</evidence>
<dbReference type="Gene3D" id="3.40.50.300">
    <property type="entry name" value="P-loop containing nucleotide triphosphate hydrolases"/>
    <property type="match status" value="1"/>
</dbReference>
<dbReference type="STRING" id="1798649.A3B13_00750"/>
<dbReference type="Proteomes" id="UP000176287">
    <property type="component" value="Unassembled WGS sequence"/>
</dbReference>
<dbReference type="EMBL" id="MHKZ01000048">
    <property type="protein sequence ID" value="OGY98960.1"/>
    <property type="molecule type" value="Genomic_DNA"/>
</dbReference>
<dbReference type="SUPFAM" id="SSF52540">
    <property type="entry name" value="P-loop containing nucleoside triphosphate hydrolases"/>
    <property type="match status" value="1"/>
</dbReference>
<dbReference type="AlphaFoldDB" id="A0A1G2CE74"/>
<evidence type="ECO:0000256" key="1">
    <source>
        <dbReference type="ARBA" id="ARBA00006611"/>
    </source>
</evidence>
<dbReference type="PANTHER" id="PTHR30258">
    <property type="entry name" value="TYPE II SECRETION SYSTEM PROTEIN GSPE-RELATED"/>
    <property type="match status" value="1"/>
</dbReference>
<dbReference type="InterPro" id="IPR003593">
    <property type="entry name" value="AAA+_ATPase"/>
</dbReference>
<dbReference type="InterPro" id="IPR027417">
    <property type="entry name" value="P-loop_NTPase"/>
</dbReference>
<evidence type="ECO:0000313" key="6">
    <source>
        <dbReference type="Proteomes" id="UP000176287"/>
    </source>
</evidence>
<keyword evidence="3" id="KW-0067">ATP-binding</keyword>
<keyword evidence="2" id="KW-0547">Nucleotide-binding</keyword>
<gene>
    <name evidence="5" type="ORF">A3B13_00750</name>
</gene>